<dbReference type="CDD" id="cd08977">
    <property type="entry name" value="SusD"/>
    <property type="match status" value="1"/>
</dbReference>
<dbReference type="RefSeq" id="WP_142526792.1">
    <property type="nucleotide sequence ID" value="NZ_CBCSJO010000003.1"/>
</dbReference>
<reference evidence="8 9" key="1">
    <citation type="submission" date="2017-05" db="EMBL/GenBank/DDBJ databases">
        <authorList>
            <person name="Varghese N."/>
            <person name="Submissions S."/>
        </authorList>
    </citation>
    <scope>NUCLEOTIDE SEQUENCE [LARGE SCALE GENOMIC DNA]</scope>
    <source>
        <strain evidence="8 9">DSM 19036</strain>
    </source>
</reference>
<evidence type="ECO:0000313" key="8">
    <source>
        <dbReference type="EMBL" id="SMO43371.1"/>
    </source>
</evidence>
<evidence type="ECO:0000259" key="6">
    <source>
        <dbReference type="Pfam" id="PF07980"/>
    </source>
</evidence>
<dbReference type="GO" id="GO:0009279">
    <property type="term" value="C:cell outer membrane"/>
    <property type="evidence" value="ECO:0007669"/>
    <property type="project" value="UniProtKB-SubCell"/>
</dbReference>
<accession>A0A521B8N9</accession>
<sequence>MKRYINRIFILFAGVMVICSLHSCKKLIEVDPSGSSLLTTNVFTDSVTLQSALAGMYVNFAPQAAAYRCSLSTLPAFSADEMHYVGNTYDPFINNALLSSDGYAAYIWSNSYTAIYNSNSIIEGVNTSTAISTRFRNQALAEARFIRAFCYFYLVNLYGEVPLVLSTDVKQNSALARSPSAAVYAQILDDLKFAQSNLPSDYSISAGSRTRINKWIATAMLARVNLYTGNWADAEAQATAVISNTALFSLPADLSRVFTPTSTEAIWQLYNDTNGFTWYASTVLPNAVTKIPTHVLNPALTSAFETGDARKSNWTNTLVYNGTTYNYPYKYKSLTSGANTEYYTMLRLAEQYLIRAEARVKQSNFAAALADVNIIRRRAGLPAGTAGTATDLMAAIMQERRVEFNCEWGHRWLDLKRTGMVDAVIGTLKPGFWKPSAALYPIPAGEITRDVNLTQNPGYN</sequence>
<evidence type="ECO:0000313" key="9">
    <source>
        <dbReference type="Proteomes" id="UP000320300"/>
    </source>
</evidence>
<proteinExistence type="inferred from homology"/>
<name>A0A521B8N9_9SPHI</name>
<dbReference type="OrthoDB" id="621570at2"/>
<evidence type="ECO:0000256" key="3">
    <source>
        <dbReference type="ARBA" id="ARBA00022729"/>
    </source>
</evidence>
<evidence type="ECO:0000256" key="5">
    <source>
        <dbReference type="ARBA" id="ARBA00023237"/>
    </source>
</evidence>
<evidence type="ECO:0000259" key="7">
    <source>
        <dbReference type="Pfam" id="PF14322"/>
    </source>
</evidence>
<dbReference type="InterPro" id="IPR033985">
    <property type="entry name" value="SusD-like_N"/>
</dbReference>
<comment type="subcellular location">
    <subcellularLocation>
        <location evidence="1">Cell outer membrane</location>
    </subcellularLocation>
</comment>
<feature type="domain" description="RagB/SusD" evidence="6">
    <location>
        <begin position="291"/>
        <end position="459"/>
    </location>
</feature>
<evidence type="ECO:0000256" key="2">
    <source>
        <dbReference type="ARBA" id="ARBA00006275"/>
    </source>
</evidence>
<evidence type="ECO:0000256" key="4">
    <source>
        <dbReference type="ARBA" id="ARBA00023136"/>
    </source>
</evidence>
<dbReference type="Pfam" id="PF14322">
    <property type="entry name" value="SusD-like_3"/>
    <property type="match status" value="1"/>
</dbReference>
<comment type="similarity">
    <text evidence="2">Belongs to the SusD family.</text>
</comment>
<keyword evidence="5" id="KW-0998">Cell outer membrane</keyword>
<feature type="domain" description="SusD-like N-terminal" evidence="7">
    <location>
        <begin position="47"/>
        <end position="226"/>
    </location>
</feature>
<dbReference type="Proteomes" id="UP000320300">
    <property type="component" value="Unassembled WGS sequence"/>
</dbReference>
<dbReference type="AlphaFoldDB" id="A0A521B8N9"/>
<protein>
    <submittedName>
        <fullName evidence="8">RagB/SusD domain-containing protein</fullName>
    </submittedName>
</protein>
<gene>
    <name evidence="8" type="ORF">SAMN06265348_10296</name>
</gene>
<keyword evidence="4" id="KW-0472">Membrane</keyword>
<dbReference type="Gene3D" id="1.25.40.390">
    <property type="match status" value="1"/>
</dbReference>
<keyword evidence="9" id="KW-1185">Reference proteome</keyword>
<evidence type="ECO:0000256" key="1">
    <source>
        <dbReference type="ARBA" id="ARBA00004442"/>
    </source>
</evidence>
<dbReference type="Pfam" id="PF07980">
    <property type="entry name" value="SusD_RagB"/>
    <property type="match status" value="1"/>
</dbReference>
<dbReference type="InterPro" id="IPR012944">
    <property type="entry name" value="SusD_RagB_dom"/>
</dbReference>
<dbReference type="EMBL" id="FXTN01000002">
    <property type="protein sequence ID" value="SMO43371.1"/>
    <property type="molecule type" value="Genomic_DNA"/>
</dbReference>
<organism evidence="8 9">
    <name type="scientific">Pedobacter westerhofensis</name>
    <dbReference type="NCBI Taxonomy" id="425512"/>
    <lineage>
        <taxon>Bacteria</taxon>
        <taxon>Pseudomonadati</taxon>
        <taxon>Bacteroidota</taxon>
        <taxon>Sphingobacteriia</taxon>
        <taxon>Sphingobacteriales</taxon>
        <taxon>Sphingobacteriaceae</taxon>
        <taxon>Pedobacter</taxon>
    </lineage>
</organism>
<keyword evidence="3" id="KW-0732">Signal</keyword>
<dbReference type="InterPro" id="IPR011990">
    <property type="entry name" value="TPR-like_helical_dom_sf"/>
</dbReference>
<dbReference type="SUPFAM" id="SSF48452">
    <property type="entry name" value="TPR-like"/>
    <property type="match status" value="1"/>
</dbReference>